<keyword evidence="1" id="KW-0472">Membrane</keyword>
<feature type="transmembrane region" description="Helical" evidence="1">
    <location>
        <begin position="58"/>
        <end position="77"/>
    </location>
</feature>
<organism evidence="2 3">
    <name type="scientific">Asaia krungthepensis NRIC 0535</name>
    <dbReference type="NCBI Taxonomy" id="1307925"/>
    <lineage>
        <taxon>Bacteria</taxon>
        <taxon>Pseudomonadati</taxon>
        <taxon>Pseudomonadota</taxon>
        <taxon>Alphaproteobacteria</taxon>
        <taxon>Acetobacterales</taxon>
        <taxon>Acetobacteraceae</taxon>
        <taxon>Asaia</taxon>
    </lineage>
</organism>
<dbReference type="Proteomes" id="UP001062776">
    <property type="component" value="Unassembled WGS sequence"/>
</dbReference>
<gene>
    <name evidence="2" type="ORF">AA0535_1191</name>
</gene>
<reference evidence="2" key="1">
    <citation type="submission" date="2013-04" db="EMBL/GenBank/DDBJ databases">
        <title>The genome sequencing project of 58 acetic acid bacteria.</title>
        <authorList>
            <person name="Okamoto-Kainuma A."/>
            <person name="Ishikawa M."/>
            <person name="Umino S."/>
            <person name="Koizumi Y."/>
            <person name="Shiwa Y."/>
            <person name="Yoshikawa H."/>
            <person name="Matsutani M."/>
            <person name="Matsushita K."/>
        </authorList>
    </citation>
    <scope>NUCLEOTIDE SEQUENCE</scope>
    <source>
        <strain evidence="2">NRIC 0535</strain>
    </source>
</reference>
<proteinExistence type="predicted"/>
<name>A0ABQ0Q1Q1_9PROT</name>
<keyword evidence="1" id="KW-1133">Transmembrane helix</keyword>
<evidence type="ECO:0008006" key="4">
    <source>
        <dbReference type="Google" id="ProtNLM"/>
    </source>
</evidence>
<accession>A0ABQ0Q1Q1</accession>
<feature type="transmembrane region" description="Helical" evidence="1">
    <location>
        <begin position="130"/>
        <end position="148"/>
    </location>
</feature>
<evidence type="ECO:0000313" key="3">
    <source>
        <dbReference type="Proteomes" id="UP001062776"/>
    </source>
</evidence>
<comment type="caution">
    <text evidence="2">The sequence shown here is derived from an EMBL/GenBank/DDBJ whole genome shotgun (WGS) entry which is preliminary data.</text>
</comment>
<dbReference type="EMBL" id="BAPV01000008">
    <property type="protein sequence ID" value="GBQ87076.1"/>
    <property type="molecule type" value="Genomic_DNA"/>
</dbReference>
<evidence type="ECO:0000256" key="1">
    <source>
        <dbReference type="SAM" id="Phobius"/>
    </source>
</evidence>
<evidence type="ECO:0000313" key="2">
    <source>
        <dbReference type="EMBL" id="GBQ87076.1"/>
    </source>
</evidence>
<protein>
    <recommendedName>
        <fullName evidence="4">Copper resistance protein D domain-containing protein</fullName>
    </recommendedName>
</protein>
<sequence>MSNPYLWSVILALHLLCMAYWIGGGLYAALVSRSTVALLEPAQRQNVQIQLIARYFRALLHIVPTALITGWLLVIHMGGFGSMTLPINIMQGLALIMALIFLSAYFGPFQSLRRAIRPQPALFDAVRKRVILMVAVGVLTVFFAAMGGNV</sequence>
<feature type="transmembrane region" description="Helical" evidence="1">
    <location>
        <begin position="89"/>
        <end position="109"/>
    </location>
</feature>
<keyword evidence="3" id="KW-1185">Reference proteome</keyword>
<feature type="transmembrane region" description="Helical" evidence="1">
    <location>
        <begin position="6"/>
        <end position="30"/>
    </location>
</feature>
<keyword evidence="1" id="KW-0812">Transmembrane</keyword>
<dbReference type="RefSeq" id="WP_264815018.1">
    <property type="nucleotide sequence ID" value="NZ_BAPV01000008.1"/>
</dbReference>